<dbReference type="Proteomes" id="UP001501126">
    <property type="component" value="Unassembled WGS sequence"/>
</dbReference>
<sequence length="174" mass="20359">MKQEIKICDECESEYFADSSEMMKLCPECSHYLYGYENCNHVFSNGRCTKCYWNGVSSDYVNGLKSKRWTPISLAELKKLIESAVSKMTTKENKFWNKIAIRPIKWKEIEYGEEGNGFWVVGIFDNKVIWYNEIEEGFNVSTYSNYGEIDEYSAEQDELQWTIKKIKNAPQQGV</sequence>
<dbReference type="RefSeq" id="WP_343787251.1">
    <property type="nucleotide sequence ID" value="NZ_BAAAFH010000011.1"/>
</dbReference>
<keyword evidence="2" id="KW-1185">Reference proteome</keyword>
<name>A0ABN1MQM4_9FLAO</name>
<organism evidence="1 2">
    <name type="scientific">Wandonia haliotis</name>
    <dbReference type="NCBI Taxonomy" id="574963"/>
    <lineage>
        <taxon>Bacteria</taxon>
        <taxon>Pseudomonadati</taxon>
        <taxon>Bacteroidota</taxon>
        <taxon>Flavobacteriia</taxon>
        <taxon>Flavobacteriales</taxon>
        <taxon>Crocinitomicaceae</taxon>
        <taxon>Wandonia</taxon>
    </lineage>
</organism>
<evidence type="ECO:0000313" key="1">
    <source>
        <dbReference type="EMBL" id="GAA0875598.1"/>
    </source>
</evidence>
<evidence type="ECO:0000313" key="2">
    <source>
        <dbReference type="Proteomes" id="UP001501126"/>
    </source>
</evidence>
<reference evidence="1 2" key="1">
    <citation type="journal article" date="2019" name="Int. J. Syst. Evol. Microbiol.">
        <title>The Global Catalogue of Microorganisms (GCM) 10K type strain sequencing project: providing services to taxonomists for standard genome sequencing and annotation.</title>
        <authorList>
            <consortium name="The Broad Institute Genomics Platform"/>
            <consortium name="The Broad Institute Genome Sequencing Center for Infectious Disease"/>
            <person name="Wu L."/>
            <person name="Ma J."/>
        </authorList>
    </citation>
    <scope>NUCLEOTIDE SEQUENCE [LARGE SCALE GENOMIC DNA]</scope>
    <source>
        <strain evidence="1 2">JCM 16083</strain>
    </source>
</reference>
<accession>A0ABN1MQM4</accession>
<gene>
    <name evidence="1" type="ORF">GCM10009118_20070</name>
</gene>
<proteinExistence type="predicted"/>
<dbReference type="EMBL" id="BAAAFH010000011">
    <property type="protein sequence ID" value="GAA0875598.1"/>
    <property type="molecule type" value="Genomic_DNA"/>
</dbReference>
<protein>
    <submittedName>
        <fullName evidence="1">Uncharacterized protein</fullName>
    </submittedName>
</protein>
<comment type="caution">
    <text evidence="1">The sequence shown here is derived from an EMBL/GenBank/DDBJ whole genome shotgun (WGS) entry which is preliminary data.</text>
</comment>